<protein>
    <submittedName>
        <fullName evidence="4">Metallophosphoesterase</fullName>
    </submittedName>
</protein>
<dbReference type="InterPro" id="IPR029052">
    <property type="entry name" value="Metallo-depent_PP-like"/>
</dbReference>
<accession>A0ABS8EY56</accession>
<reference evidence="4 5" key="1">
    <citation type="submission" date="2021-10" db="EMBL/GenBank/DDBJ databases">
        <title>Anaerobic single-cell dispensing facilitates the cultivation of human gut bacteria.</title>
        <authorList>
            <person name="Afrizal A."/>
        </authorList>
    </citation>
    <scope>NUCLEOTIDE SEQUENCE [LARGE SCALE GENOMIC DNA]</scope>
    <source>
        <strain evidence="4 5">CLA-AA-H246</strain>
    </source>
</reference>
<feature type="domain" description="Calcineurin-like phosphoesterase" evidence="3">
    <location>
        <begin position="25"/>
        <end position="200"/>
    </location>
</feature>
<dbReference type="SUPFAM" id="SSF56300">
    <property type="entry name" value="Metallo-dependent phosphatases"/>
    <property type="match status" value="1"/>
</dbReference>
<keyword evidence="1" id="KW-0479">Metal-binding</keyword>
<keyword evidence="2" id="KW-0378">Hydrolase</keyword>
<evidence type="ECO:0000313" key="4">
    <source>
        <dbReference type="EMBL" id="MCC2150136.1"/>
    </source>
</evidence>
<dbReference type="InterPro" id="IPR004843">
    <property type="entry name" value="Calcineurin-like_PHP"/>
</dbReference>
<dbReference type="Proteomes" id="UP001299235">
    <property type="component" value="Unassembled WGS sequence"/>
</dbReference>
<proteinExistence type="predicted"/>
<dbReference type="PANTHER" id="PTHR31302:SF31">
    <property type="entry name" value="PHOSPHODIESTERASE YAEI"/>
    <property type="match status" value="1"/>
</dbReference>
<evidence type="ECO:0000256" key="2">
    <source>
        <dbReference type="ARBA" id="ARBA00022801"/>
    </source>
</evidence>
<dbReference type="PANTHER" id="PTHR31302">
    <property type="entry name" value="TRANSMEMBRANE PROTEIN WITH METALLOPHOSPHOESTERASE DOMAIN-RELATED"/>
    <property type="match status" value="1"/>
</dbReference>
<evidence type="ECO:0000313" key="5">
    <source>
        <dbReference type="Proteomes" id="UP001299235"/>
    </source>
</evidence>
<dbReference type="RefSeq" id="WP_248835968.1">
    <property type="nucleotide sequence ID" value="NZ_JAJEQE010000058.1"/>
</dbReference>
<gene>
    <name evidence="4" type="ORF">LKD42_12955</name>
</gene>
<evidence type="ECO:0000259" key="3">
    <source>
        <dbReference type="Pfam" id="PF00149"/>
    </source>
</evidence>
<sequence>MRKIFYEIGTTKKQKEDTTKRKMVLFCLSDLHGTCYEPRNRPIIECAWDQKPDLILASGDMLSGDREEGDAIAVALLSRLSDLAPVCFVNGNHEMCVERHQPERYQKFMDDLKNGGVQVLHNETAWFWIDGEKVAVTGYELPWEYYRRFSRRHPSVVGMERSIGKRKQDAYQILLTHNPVFFEEYTAWGADFTFAGHLHGGFIRLPYFGGVISPQFQLFPKYDHGLYQMDTSSMVVGAGMGNHSGLFRINNPTEVVTVRIKR</sequence>
<organism evidence="4 5">
    <name type="scientific">Hominisplanchenecus faecis</name>
    <dbReference type="NCBI Taxonomy" id="2885351"/>
    <lineage>
        <taxon>Bacteria</taxon>
        <taxon>Bacillati</taxon>
        <taxon>Bacillota</taxon>
        <taxon>Clostridia</taxon>
        <taxon>Lachnospirales</taxon>
        <taxon>Lachnospiraceae</taxon>
        <taxon>Hominisplanchenecus</taxon>
    </lineage>
</organism>
<dbReference type="InterPro" id="IPR051158">
    <property type="entry name" value="Metallophosphoesterase_sf"/>
</dbReference>
<comment type="caution">
    <text evidence="4">The sequence shown here is derived from an EMBL/GenBank/DDBJ whole genome shotgun (WGS) entry which is preliminary data.</text>
</comment>
<name>A0ABS8EY56_9FIRM</name>
<dbReference type="EMBL" id="JAJEQE010000058">
    <property type="protein sequence ID" value="MCC2150136.1"/>
    <property type="molecule type" value="Genomic_DNA"/>
</dbReference>
<keyword evidence="5" id="KW-1185">Reference proteome</keyword>
<dbReference type="Gene3D" id="3.60.21.10">
    <property type="match status" value="1"/>
</dbReference>
<dbReference type="Pfam" id="PF00149">
    <property type="entry name" value="Metallophos"/>
    <property type="match status" value="1"/>
</dbReference>
<evidence type="ECO:0000256" key="1">
    <source>
        <dbReference type="ARBA" id="ARBA00022723"/>
    </source>
</evidence>